<dbReference type="Proteomes" id="UP000029558">
    <property type="component" value="Chromosome"/>
</dbReference>
<evidence type="ECO:0000313" key="2">
    <source>
        <dbReference type="Proteomes" id="UP000029558"/>
    </source>
</evidence>
<evidence type="ECO:0000313" key="1">
    <source>
        <dbReference type="EMBL" id="ALB22436.1"/>
    </source>
</evidence>
<accession>A0A1L6TAV2</accession>
<dbReference type="OrthoDB" id="9982469at2"/>
<dbReference type="AlphaFoldDB" id="A0A1L6TAV2"/>
<dbReference type="RefSeq" id="WP_017378290.1">
    <property type="nucleotide sequence ID" value="NZ_CP012508.1"/>
</dbReference>
<dbReference type="EMBL" id="CP012508">
    <property type="protein sequence ID" value="ALB22436.1"/>
    <property type="molecule type" value="Genomic_DNA"/>
</dbReference>
<organism evidence="1 2">
    <name type="scientific">Piscirickettsia salmonis</name>
    <dbReference type="NCBI Taxonomy" id="1238"/>
    <lineage>
        <taxon>Bacteria</taxon>
        <taxon>Pseudomonadati</taxon>
        <taxon>Pseudomonadota</taxon>
        <taxon>Gammaproteobacteria</taxon>
        <taxon>Thiotrichales</taxon>
        <taxon>Piscirickettsiaceae</taxon>
        <taxon>Piscirickettsia</taxon>
    </lineage>
</organism>
<sequence length="291" mass="34058">MNFPELSNFINIYFNQLPTFEIDRIKINIKLNQQNKNNISSTLSQEFYINTIPFTNTSSEHALPIDVQGFRETYPIIHPNIQGKFQLSAIKKAYYKEHGKTIDLLPKHLTADNLPSYELIQQFTGEGYSELRFHFYENLIQPRTVFIDADWFQLDHFRISDLKLSFYNRSEDYFKIKPVSSQPTILSNERLKVTELIELANIKNHRIIKYDDLKLIISSLVPKHSIFHKAIQHIENISVINNNNFYNYSIETFSLIPEQKVVLQILLSHIQCLLQQLLPVGSQIKLSLKSN</sequence>
<reference evidence="1 2" key="1">
    <citation type="journal article" date="2014" name="Genome Announc.">
        <title>Comparative Genome Analysis of Two Isolates of the Fish Pathogen Piscirickettsia salmonis from Different Hosts Reveals Major Differences in Virulence-Associated Secretion Systems.</title>
        <authorList>
            <person name="Bohle H."/>
            <person name="Henriquez P."/>
            <person name="Grothusen H."/>
            <person name="Navas E."/>
            <person name="Sandoval A."/>
            <person name="Bustamante F."/>
            <person name="Bustos P."/>
            <person name="Mancilla M."/>
        </authorList>
    </citation>
    <scope>NUCLEOTIDE SEQUENCE [LARGE SCALE GENOMIC DNA]</scope>
    <source>
        <strain evidence="2">B1-32597</strain>
    </source>
</reference>
<proteinExistence type="predicted"/>
<gene>
    <name evidence="1" type="primary">hssR</name>
    <name evidence="1" type="ORF">KU39_1254</name>
</gene>
<name>A0A1L6TAV2_PISSA</name>
<protein>
    <submittedName>
        <fullName evidence="1">Heme response regulator HssR</fullName>
    </submittedName>
</protein>